<reference evidence="1" key="1">
    <citation type="submission" date="2021-02" db="EMBL/GenBank/DDBJ databases">
        <title>Metagenome analyses of Stigonema ocellatum DSM 106950, Chlorogloea purpurea SAG 13.99 and Gomphosphaeria aponina DSM 107014.</title>
        <authorList>
            <person name="Marter P."/>
            <person name="Huang S."/>
        </authorList>
    </citation>
    <scope>NUCLEOTIDE SEQUENCE</scope>
    <source>
        <strain evidence="1">JP213</strain>
    </source>
</reference>
<dbReference type="Proteomes" id="UP000767446">
    <property type="component" value="Unassembled WGS sequence"/>
</dbReference>
<dbReference type="EMBL" id="JADQBC010000006">
    <property type="protein sequence ID" value="MBR8826585.1"/>
    <property type="molecule type" value="Genomic_DNA"/>
</dbReference>
<evidence type="ECO:0000313" key="1">
    <source>
        <dbReference type="EMBL" id="MBR8826585.1"/>
    </source>
</evidence>
<dbReference type="AlphaFoldDB" id="A0A941JUF4"/>
<proteinExistence type="predicted"/>
<sequence length="74" mass="8277">MISIEQALLTVNQLTLEQKQILLDIIKNQLIEARRQEIAEDAQKAIAAFHQGKLQPQPVETIISALEATLTDNL</sequence>
<organism evidence="1 2">
    <name type="scientific">Gomphosphaeria aponina SAG 52.96 = DSM 107014</name>
    <dbReference type="NCBI Taxonomy" id="1521640"/>
    <lineage>
        <taxon>Bacteria</taxon>
        <taxon>Bacillati</taxon>
        <taxon>Cyanobacteriota</taxon>
        <taxon>Cyanophyceae</taxon>
        <taxon>Oscillatoriophycideae</taxon>
        <taxon>Chroococcales</taxon>
        <taxon>Gomphosphaeriaceae</taxon>
        <taxon>Gomphosphaeria</taxon>
    </lineage>
</organism>
<comment type="caution">
    <text evidence="1">The sequence shown here is derived from an EMBL/GenBank/DDBJ whole genome shotgun (WGS) entry which is preliminary data.</text>
</comment>
<protein>
    <submittedName>
        <fullName evidence="1">Uncharacterized protein</fullName>
    </submittedName>
</protein>
<gene>
    <name evidence="1" type="ORF">DSM107014_01550</name>
</gene>
<evidence type="ECO:0000313" key="2">
    <source>
        <dbReference type="Proteomes" id="UP000767446"/>
    </source>
</evidence>
<accession>A0A941JUF4</accession>
<name>A0A941JUF4_9CHRO</name>